<evidence type="ECO:0000256" key="3">
    <source>
        <dbReference type="ARBA" id="ARBA00023274"/>
    </source>
</evidence>
<proteinExistence type="inferred from homology"/>
<dbReference type="RefSeq" id="WP_425568469.1">
    <property type="nucleotide sequence ID" value="NZ_BAABFC010000021.1"/>
</dbReference>
<dbReference type="Gene3D" id="3.30.70.330">
    <property type="match status" value="1"/>
</dbReference>
<dbReference type="Pfam" id="PF00276">
    <property type="entry name" value="Ribosomal_L23"/>
    <property type="match status" value="1"/>
</dbReference>
<accession>A0ABP8QHD0</accession>
<comment type="function">
    <text evidence="4">One of the early assembly proteins it binds 23S rRNA. One of the proteins that surrounds the polypeptide exit tunnel on the outside of the ribosome. Forms the main docking site for trigger factor binding to the ribosome.</text>
</comment>
<comment type="similarity">
    <text evidence="1 4">Belongs to the universal ribosomal protein uL23 family.</text>
</comment>
<evidence type="ECO:0000256" key="1">
    <source>
        <dbReference type="ARBA" id="ARBA00006700"/>
    </source>
</evidence>
<dbReference type="PANTHER" id="PTHR11620">
    <property type="entry name" value="60S RIBOSOMAL PROTEIN L23A"/>
    <property type="match status" value="1"/>
</dbReference>
<dbReference type="InterPro" id="IPR012678">
    <property type="entry name" value="Ribosomal_uL23/eL15/eS24_sf"/>
</dbReference>
<dbReference type="SUPFAM" id="SSF54189">
    <property type="entry name" value="Ribosomal proteins S24e, L23 and L15e"/>
    <property type="match status" value="1"/>
</dbReference>
<evidence type="ECO:0000256" key="4">
    <source>
        <dbReference type="HAMAP-Rule" id="MF_01369"/>
    </source>
</evidence>
<dbReference type="InterPro" id="IPR013025">
    <property type="entry name" value="Ribosomal_uL23-like"/>
</dbReference>
<keyword evidence="2 4" id="KW-0689">Ribosomal protein</keyword>
<dbReference type="HAMAP" id="MF_01369_B">
    <property type="entry name" value="Ribosomal_uL23_B"/>
    <property type="match status" value="1"/>
</dbReference>
<dbReference type="NCBIfam" id="NF004359">
    <property type="entry name" value="PRK05738.1-3"/>
    <property type="match status" value="1"/>
</dbReference>
<dbReference type="Proteomes" id="UP001501321">
    <property type="component" value="Unassembled WGS sequence"/>
</dbReference>
<dbReference type="GO" id="GO:0005840">
    <property type="term" value="C:ribosome"/>
    <property type="evidence" value="ECO:0007669"/>
    <property type="project" value="UniProtKB-KW"/>
</dbReference>
<evidence type="ECO:0000256" key="2">
    <source>
        <dbReference type="ARBA" id="ARBA00022980"/>
    </source>
</evidence>
<keyword evidence="4" id="KW-0699">rRNA-binding</keyword>
<dbReference type="NCBIfam" id="NF004363">
    <property type="entry name" value="PRK05738.2-4"/>
    <property type="match status" value="1"/>
</dbReference>
<reference evidence="6" key="1">
    <citation type="journal article" date="2019" name="Int. J. Syst. Evol. Microbiol.">
        <title>The Global Catalogue of Microorganisms (GCM) 10K type strain sequencing project: providing services to taxonomists for standard genome sequencing and annotation.</title>
        <authorList>
            <consortium name="The Broad Institute Genomics Platform"/>
            <consortium name="The Broad Institute Genome Sequencing Center for Infectious Disease"/>
            <person name="Wu L."/>
            <person name="Ma J."/>
        </authorList>
    </citation>
    <scope>NUCLEOTIDE SEQUENCE [LARGE SCALE GENOMIC DNA]</scope>
    <source>
        <strain evidence="6">JCM 32226</strain>
    </source>
</reference>
<keyword evidence="6" id="KW-1185">Reference proteome</keyword>
<dbReference type="NCBIfam" id="NF004358">
    <property type="entry name" value="PRK05738.1-1"/>
    <property type="match status" value="1"/>
</dbReference>
<comment type="caution">
    <text evidence="5">The sequence shown here is derived from an EMBL/GenBank/DDBJ whole genome shotgun (WGS) entry which is preliminary data.</text>
</comment>
<dbReference type="NCBIfam" id="NF004366">
    <property type="entry name" value="PRK05738.3-2"/>
    <property type="match status" value="1"/>
</dbReference>
<keyword evidence="3 4" id="KW-0687">Ribonucleoprotein</keyword>
<keyword evidence="4" id="KW-0694">RNA-binding</keyword>
<evidence type="ECO:0000313" key="6">
    <source>
        <dbReference type="Proteomes" id="UP001501321"/>
    </source>
</evidence>
<protein>
    <recommendedName>
        <fullName evidence="4">Large ribosomal subunit protein uL23</fullName>
    </recommendedName>
</protein>
<gene>
    <name evidence="4 5" type="primary">rplW</name>
    <name evidence="5" type="ORF">GCM10023095_27690</name>
</gene>
<evidence type="ECO:0000313" key="5">
    <source>
        <dbReference type="EMBL" id="GAA4502655.1"/>
    </source>
</evidence>
<comment type="subunit">
    <text evidence="4">Part of the 50S ribosomal subunit. Contacts protein L29, and trigger factor when it is bound to the ribosome.</text>
</comment>
<organism evidence="5 6">
    <name type="scientific">Pseudaeromonas paramecii</name>
    <dbReference type="NCBI Taxonomy" id="2138166"/>
    <lineage>
        <taxon>Bacteria</taxon>
        <taxon>Pseudomonadati</taxon>
        <taxon>Pseudomonadota</taxon>
        <taxon>Gammaproteobacteria</taxon>
        <taxon>Aeromonadales</taxon>
        <taxon>Aeromonadaceae</taxon>
        <taxon>Pseudaeromonas</taxon>
    </lineage>
</organism>
<sequence length="101" mass="11263">MIREERLLKVLKAPHISEKSTMVAEKQNTIVFKVATDATKAEIKAAVEKLFEVKVEAVRTLNVMGKTKRTGARMGRRSDWKKAYVTLVPGQDIDFMGGAAE</sequence>
<name>A0ABP8QHD0_9GAMM</name>
<dbReference type="EMBL" id="BAABFC010000021">
    <property type="protein sequence ID" value="GAA4502655.1"/>
    <property type="molecule type" value="Genomic_DNA"/>
</dbReference>
<dbReference type="InterPro" id="IPR012677">
    <property type="entry name" value="Nucleotide-bd_a/b_plait_sf"/>
</dbReference>